<evidence type="ECO:0000256" key="2">
    <source>
        <dbReference type="SAM" id="Phobius"/>
    </source>
</evidence>
<keyword evidence="2" id="KW-1133">Transmembrane helix</keyword>
<evidence type="ECO:0000313" key="4">
    <source>
        <dbReference type="EMBL" id="MDP1519612.1"/>
    </source>
</evidence>
<dbReference type="AlphaFoldDB" id="A0AAW8B1D7"/>
<dbReference type="EMBL" id="JAUUUU010000001">
    <property type="protein sequence ID" value="MDP1519612.1"/>
    <property type="molecule type" value="Genomic_DNA"/>
</dbReference>
<dbReference type="InterPro" id="IPR052521">
    <property type="entry name" value="Cell_div_SPOR-domain"/>
</dbReference>
<evidence type="ECO:0000256" key="1">
    <source>
        <dbReference type="SAM" id="MobiDB-lite"/>
    </source>
</evidence>
<reference evidence="4" key="1">
    <citation type="journal article" date="2010" name="Int. J. Syst. Evol. Microbiol.">
        <title>Porticoccus litoralis gen. nov., sp. nov., a gammaproteobacterium isolated from the Yellow Sea.</title>
        <authorList>
            <person name="Oh H.M."/>
            <person name="Kim H."/>
            <person name="Kim K.M."/>
            <person name="Min G.S."/>
            <person name="Cho J.C."/>
        </authorList>
    </citation>
    <scope>NUCLEOTIDE SEQUENCE</scope>
    <source>
        <strain evidence="4">DSM 25064</strain>
    </source>
</reference>
<evidence type="ECO:0000313" key="5">
    <source>
        <dbReference type="Proteomes" id="UP001178354"/>
    </source>
</evidence>
<keyword evidence="5" id="KW-1185">Reference proteome</keyword>
<dbReference type="PROSITE" id="PS51724">
    <property type="entry name" value="SPOR"/>
    <property type="match status" value="1"/>
</dbReference>
<feature type="domain" description="SPOR" evidence="3">
    <location>
        <begin position="115"/>
        <end position="195"/>
    </location>
</feature>
<dbReference type="InterPro" id="IPR036680">
    <property type="entry name" value="SPOR-like_sf"/>
</dbReference>
<protein>
    <submittedName>
        <fullName evidence="4">SPOR domain-containing protein</fullName>
    </submittedName>
</protein>
<dbReference type="SUPFAM" id="SSF110997">
    <property type="entry name" value="Sporulation related repeat"/>
    <property type="match status" value="1"/>
</dbReference>
<feature type="region of interest" description="Disordered" evidence="1">
    <location>
        <begin position="1"/>
        <end position="27"/>
    </location>
</feature>
<dbReference type="GO" id="GO:0042834">
    <property type="term" value="F:peptidoglycan binding"/>
    <property type="evidence" value="ECO:0007669"/>
    <property type="project" value="InterPro"/>
</dbReference>
<feature type="compositionally biased region" description="Low complexity" evidence="1">
    <location>
        <begin position="60"/>
        <end position="71"/>
    </location>
</feature>
<feature type="compositionally biased region" description="Basic residues" evidence="1">
    <location>
        <begin position="9"/>
        <end position="24"/>
    </location>
</feature>
<keyword evidence="2" id="KW-0472">Membrane</keyword>
<feature type="transmembrane region" description="Helical" evidence="2">
    <location>
        <begin position="31"/>
        <end position="52"/>
    </location>
</feature>
<name>A0AAW8B1D7_9GAMM</name>
<organism evidence="4 5">
    <name type="scientific">Porticoccus litoralis</name>
    <dbReference type="NCBI Taxonomy" id="434086"/>
    <lineage>
        <taxon>Bacteria</taxon>
        <taxon>Pseudomonadati</taxon>
        <taxon>Pseudomonadota</taxon>
        <taxon>Gammaproteobacteria</taxon>
        <taxon>Cellvibrionales</taxon>
        <taxon>Porticoccaceae</taxon>
        <taxon>Porticoccus</taxon>
    </lineage>
</organism>
<proteinExistence type="predicted"/>
<reference evidence="4" key="2">
    <citation type="submission" date="2023-08" db="EMBL/GenBank/DDBJ databases">
        <authorList>
            <person name="Luo J."/>
        </authorList>
    </citation>
    <scope>NUCLEOTIDE SEQUENCE</scope>
    <source>
        <strain evidence="4">DSM 25064</strain>
    </source>
</reference>
<evidence type="ECO:0000259" key="3">
    <source>
        <dbReference type="PROSITE" id="PS51724"/>
    </source>
</evidence>
<feature type="region of interest" description="Disordered" evidence="1">
    <location>
        <begin position="56"/>
        <end position="80"/>
    </location>
</feature>
<comment type="caution">
    <text evidence="4">The sequence shown here is derived from an EMBL/GenBank/DDBJ whole genome shotgun (WGS) entry which is preliminary data.</text>
</comment>
<dbReference type="InterPro" id="IPR007730">
    <property type="entry name" value="SPOR-like_dom"/>
</dbReference>
<dbReference type="PANTHER" id="PTHR38687">
    <property type="entry name" value="CELL DIVISION PROTEIN DEDD-RELATED"/>
    <property type="match status" value="1"/>
</dbReference>
<sequence length="196" mass="21876">MTRDYAKKASQKNHKRPNARKSRATKQGAPGWLWLLAGILLGGLIVTLYQLANTEDGDKQPAPQKTKPQQQAHEEPNGKPRFDFYTLLRETEVIVPDNPAPTNRSESEAVPEPKVTANEVFLLQVGSFKSNSDADSLRARLLLLNLSTSIEMVSPRKGETWHRVLVGPFTNHSDVTEARNRLASNGIDSLLLKRKE</sequence>
<dbReference type="Gene3D" id="3.30.70.1070">
    <property type="entry name" value="Sporulation related repeat"/>
    <property type="match status" value="1"/>
</dbReference>
<dbReference type="Pfam" id="PF05036">
    <property type="entry name" value="SPOR"/>
    <property type="match status" value="1"/>
</dbReference>
<accession>A0AAW8B1D7</accession>
<dbReference type="RefSeq" id="WP_305169124.1">
    <property type="nucleotide sequence ID" value="NZ_JAUUUU010000001.1"/>
</dbReference>
<gene>
    <name evidence="4" type="ORF">Q8A57_01345</name>
</gene>
<keyword evidence="2" id="KW-0812">Transmembrane</keyword>
<dbReference type="Proteomes" id="UP001178354">
    <property type="component" value="Unassembled WGS sequence"/>
</dbReference>